<dbReference type="STRING" id="54.SAMN02745121_00202"/>
<feature type="compositionally biased region" description="Gly residues" evidence="1">
    <location>
        <begin position="568"/>
        <end position="592"/>
    </location>
</feature>
<dbReference type="EMBL" id="FOMX01000002">
    <property type="protein sequence ID" value="SFD48724.1"/>
    <property type="molecule type" value="Genomic_DNA"/>
</dbReference>
<feature type="compositionally biased region" description="Low complexity" evidence="1">
    <location>
        <begin position="557"/>
        <end position="567"/>
    </location>
</feature>
<evidence type="ECO:0000313" key="4">
    <source>
        <dbReference type="Proteomes" id="UP000199400"/>
    </source>
</evidence>
<name>A0A1I1SQJ5_9BACT</name>
<dbReference type="InterPro" id="IPR013693">
    <property type="entry name" value="SpoIID/LytB_N"/>
</dbReference>
<dbReference type="Proteomes" id="UP000199400">
    <property type="component" value="Unassembled WGS sequence"/>
</dbReference>
<reference evidence="4" key="1">
    <citation type="submission" date="2016-10" db="EMBL/GenBank/DDBJ databases">
        <authorList>
            <person name="Varghese N."/>
            <person name="Submissions S."/>
        </authorList>
    </citation>
    <scope>NUCLEOTIDE SEQUENCE [LARGE SCALE GENOMIC DNA]</scope>
    <source>
        <strain evidence="4">ATCC 25963</strain>
    </source>
</reference>
<dbReference type="PROSITE" id="PS51257">
    <property type="entry name" value="PROKAR_LIPOPROTEIN"/>
    <property type="match status" value="1"/>
</dbReference>
<dbReference type="AlphaFoldDB" id="A0A1I1SQJ5"/>
<sequence length="614" mass="63276">MTRAALVVLVSLSACDPAQPEAEVERTEVVDGLSDLSDRPGDPRGMGPPLDKGSPLPEPLTAVPAPLGGAYCDVVVEGVTRAMETDYLPRVITCENGGANLEALKAQAIAARSVAYYAMANDGQICDGQGCQVYGCGTEPKQIAYDAVAATAGQYLSYNGWLTYAFYVAGDSQQPASCVDTANGTASATEKWVTFNEGKTVYDVDQTELGFVFPEDLNSNGYGQNRGCMSQWGARCLENTKGYGVADILRFYYGDDIEILQAEGACVVPPNKPAEGTLDAADCAAGIQGWAWDPDQKDTPVDAIVSFMAPHGDPNAIEVTVKADQHRDDLCQALGSCAHGLSLALPRSLLDGASHPVYVYGVDLGGDGPTQLDGSPMQFACPPPALPAGVRRHVPDPAALEAWSLSTLWQMAKVDDATLNAIPEWQAIAGAPALVQVAGDPTLWLVDAGFRRRIASAEVAAAWQFDAASAQVIAPADLMAMPQGTDVWPAPFLVQGTGPAVYMLDDPQCPPGGDPADPLCPVEGGTGGDTGGGTGTGGDETGAEVPTTDGIPGSGGEPSSTTGDEPGPAGGGALPPGYGQGDGCRLGGAGQGGLAPGLWAMLALVGARRRRRPV</sequence>
<evidence type="ECO:0000256" key="1">
    <source>
        <dbReference type="SAM" id="MobiDB-lite"/>
    </source>
</evidence>
<feature type="domain" description="Sporulation stage II protein D amidase enhancer LytB N-terminal" evidence="2">
    <location>
        <begin position="85"/>
        <end position="158"/>
    </location>
</feature>
<proteinExistence type="predicted"/>
<feature type="region of interest" description="Disordered" evidence="1">
    <location>
        <begin position="507"/>
        <end position="592"/>
    </location>
</feature>
<keyword evidence="4" id="KW-1185">Reference proteome</keyword>
<protein>
    <submittedName>
        <fullName evidence="3">SpoIID/LytB domain protein</fullName>
    </submittedName>
</protein>
<gene>
    <name evidence="3" type="ORF">SAMN02745121_00202</name>
</gene>
<dbReference type="RefSeq" id="WP_143140117.1">
    <property type="nucleotide sequence ID" value="NZ_FOMX01000002.1"/>
</dbReference>
<feature type="compositionally biased region" description="Gly residues" evidence="1">
    <location>
        <begin position="524"/>
        <end position="540"/>
    </location>
</feature>
<accession>A0A1I1SQJ5</accession>
<evidence type="ECO:0000313" key="3">
    <source>
        <dbReference type="EMBL" id="SFD48724.1"/>
    </source>
</evidence>
<dbReference type="OrthoDB" id="240606at2"/>
<organism evidence="3 4">
    <name type="scientific">Nannocystis exedens</name>
    <dbReference type="NCBI Taxonomy" id="54"/>
    <lineage>
        <taxon>Bacteria</taxon>
        <taxon>Pseudomonadati</taxon>
        <taxon>Myxococcota</taxon>
        <taxon>Polyangia</taxon>
        <taxon>Nannocystales</taxon>
        <taxon>Nannocystaceae</taxon>
        <taxon>Nannocystis</taxon>
    </lineage>
</organism>
<dbReference type="Pfam" id="PF08486">
    <property type="entry name" value="SpoIID"/>
    <property type="match status" value="1"/>
</dbReference>
<evidence type="ECO:0000259" key="2">
    <source>
        <dbReference type="Pfam" id="PF08486"/>
    </source>
</evidence>
<feature type="region of interest" description="Disordered" evidence="1">
    <location>
        <begin position="20"/>
        <end position="59"/>
    </location>
</feature>